<comment type="caution">
    <text evidence="4">The sequence shown here is derived from an EMBL/GenBank/DDBJ whole genome shotgun (WGS) entry which is preliminary data.</text>
</comment>
<keyword evidence="2" id="KW-0472">Membrane</keyword>
<dbReference type="InterPro" id="IPR058923">
    <property type="entry name" value="RCC1-like_dom"/>
</dbReference>
<name>A0A3M8DR39_9BACL</name>
<feature type="domain" description="BIG2" evidence="3">
    <location>
        <begin position="1254"/>
        <end position="1331"/>
    </location>
</feature>
<dbReference type="Proteomes" id="UP000271031">
    <property type="component" value="Unassembled WGS sequence"/>
</dbReference>
<dbReference type="Pfam" id="PF25390">
    <property type="entry name" value="WD40_RLD"/>
    <property type="match status" value="1"/>
</dbReference>
<reference evidence="4 5" key="1">
    <citation type="submission" date="2018-10" db="EMBL/GenBank/DDBJ databases">
        <title>Phylogenomics of Brevibacillus.</title>
        <authorList>
            <person name="Dunlap C."/>
        </authorList>
    </citation>
    <scope>NUCLEOTIDE SEQUENCE [LARGE SCALE GENOMIC DNA]</scope>
    <source>
        <strain evidence="4 5">JCM 15716</strain>
    </source>
</reference>
<feature type="domain" description="BIG2" evidence="3">
    <location>
        <begin position="1339"/>
        <end position="1416"/>
    </location>
</feature>
<keyword evidence="2" id="KW-1133">Transmembrane helix</keyword>
<dbReference type="InterPro" id="IPR051625">
    <property type="entry name" value="Signaling_Regulatory_Domain"/>
</dbReference>
<dbReference type="PANTHER" id="PTHR22872">
    <property type="entry name" value="BTK-BINDING PROTEIN-RELATED"/>
    <property type="match status" value="1"/>
</dbReference>
<keyword evidence="1" id="KW-0677">Repeat</keyword>
<feature type="domain" description="BIG2" evidence="3">
    <location>
        <begin position="702"/>
        <end position="778"/>
    </location>
</feature>
<dbReference type="Gene3D" id="2.60.40.1080">
    <property type="match status" value="5"/>
</dbReference>
<protein>
    <recommendedName>
        <fullName evidence="3">BIG2 domain-containing protein</fullName>
    </recommendedName>
</protein>
<feature type="domain" description="BIG2" evidence="3">
    <location>
        <begin position="620"/>
        <end position="696"/>
    </location>
</feature>
<accession>A0A3M8DR39</accession>
<evidence type="ECO:0000259" key="3">
    <source>
        <dbReference type="SMART" id="SM00635"/>
    </source>
</evidence>
<evidence type="ECO:0000313" key="4">
    <source>
        <dbReference type="EMBL" id="RNB90552.1"/>
    </source>
</evidence>
<dbReference type="Pfam" id="PF12733">
    <property type="entry name" value="Cadherin-like"/>
    <property type="match status" value="1"/>
</dbReference>
<dbReference type="Gene3D" id="2.130.10.30">
    <property type="entry name" value="Regulator of chromosome condensation 1/beta-lactamase-inhibitor protein II"/>
    <property type="match status" value="2"/>
</dbReference>
<dbReference type="PROSITE" id="PS00626">
    <property type="entry name" value="RCC1_2"/>
    <property type="match status" value="2"/>
</dbReference>
<dbReference type="SUPFAM" id="SSF49464">
    <property type="entry name" value="Carboxypeptidase regulatory domain-like"/>
    <property type="match status" value="1"/>
</dbReference>
<dbReference type="InterPro" id="IPR008964">
    <property type="entry name" value="Invasin/intimin_cell_adhesion"/>
</dbReference>
<dbReference type="SUPFAM" id="SSF49373">
    <property type="entry name" value="Invasin/intimin cell-adhesion fragments"/>
    <property type="match status" value="4"/>
</dbReference>
<dbReference type="Pfam" id="PF02368">
    <property type="entry name" value="Big_2"/>
    <property type="match status" value="5"/>
</dbReference>
<organism evidence="4 5">
    <name type="scientific">Brevibacillus fluminis</name>
    <dbReference type="NCBI Taxonomy" id="511487"/>
    <lineage>
        <taxon>Bacteria</taxon>
        <taxon>Bacillati</taxon>
        <taxon>Bacillota</taxon>
        <taxon>Bacilli</taxon>
        <taxon>Bacillales</taxon>
        <taxon>Paenibacillaceae</taxon>
        <taxon>Brevibacillus</taxon>
    </lineage>
</organism>
<dbReference type="PROSITE" id="PS50012">
    <property type="entry name" value="RCC1_3"/>
    <property type="match status" value="6"/>
</dbReference>
<feature type="domain" description="BIG2" evidence="3">
    <location>
        <begin position="1165"/>
        <end position="1242"/>
    </location>
</feature>
<dbReference type="InterPro" id="IPR009091">
    <property type="entry name" value="RCC1/BLIP-II"/>
</dbReference>
<dbReference type="PRINTS" id="PR00633">
    <property type="entry name" value="RCCNDNSATION"/>
</dbReference>
<dbReference type="InterPro" id="IPR008969">
    <property type="entry name" value="CarboxyPept-like_regulatory"/>
</dbReference>
<dbReference type="SMART" id="SM00635">
    <property type="entry name" value="BID_2"/>
    <property type="match status" value="5"/>
</dbReference>
<dbReference type="InterPro" id="IPR003343">
    <property type="entry name" value="Big_2"/>
</dbReference>
<feature type="transmembrane region" description="Helical" evidence="2">
    <location>
        <begin position="21"/>
        <end position="42"/>
    </location>
</feature>
<dbReference type="SUPFAM" id="SSF50985">
    <property type="entry name" value="RCC1/BLIP-II"/>
    <property type="match status" value="2"/>
</dbReference>
<evidence type="ECO:0000256" key="2">
    <source>
        <dbReference type="SAM" id="Phobius"/>
    </source>
</evidence>
<evidence type="ECO:0000256" key="1">
    <source>
        <dbReference type="ARBA" id="ARBA00022737"/>
    </source>
</evidence>
<keyword evidence="2" id="KW-0812">Transmembrane</keyword>
<proteinExistence type="predicted"/>
<dbReference type="Pfam" id="PF13620">
    <property type="entry name" value="CarboxypepD_reg"/>
    <property type="match status" value="1"/>
</dbReference>
<dbReference type="InterPro" id="IPR000408">
    <property type="entry name" value="Reg_chr_condens"/>
</dbReference>
<sequence>MQMDKQLEEGAFFMKRRKGTIQRILVILLALILIITAIMPFLPISFTGSALLPVAQAAQDTSANGPNGDWSASKATYYATDPNHSNIGAEMMVRFGDIDNFGAGWGGKDPFTGEIINAPYPTIKHDSSDPAGTDQLMVIKTFINYQKPTNWTNSDIVADGYTRTYYNNNQSLPGVVPIEMVYNLRDIKVKSAILQLYVNDFQAKKPKDNGWASFVTYTAYFDGVAAPFISNQINSMNQSGPLGQLLTFNIPVEYLPLLQDGTLTIKLDDDSTTKTPYGDGVAIDFAKLLINPGDYSNVGTISGTVKNTSGKPIAGAMVSAMGMAVATTDASGNYQLNKVPFGLVVLEASASGYQTGRIEIPNFKSGYNQPANFELTAQSNNANLENLVVSSGNPLPLSPSFRNDVTSYTIDLDSNLDRVQVTPTTEDKGATLTVNGGSLPSGTAKEIQLSIGQTVINIVVTAPNGTTKTYTVTIKTPQLSISRSLAKNTVKANEEATIIYVVEPKPLRADQVTGGGSTYQMSNVIYREDLPANVTVSSIDSNWKTTDKNTASHIEVKLPDILYIKNGDQYTAPKQTYTLKLKASQEGSYVLDKGKLEYPYLDGSRKTGNFDALVLYVEPVVASITLDQKELKMQVGDVYDRLKATVLPANADQRVTWSSSNTSIVTVENGVLTAKGPGTATITVTSADGRISAQCKVTVTQPVKSVTIEPASVELDVGETMKLIANIQPADATNKNVTWSSSDPTIVTVDNNGTIQGKQRGSVTITVKTEDGALTAISDVTVVQASNGNAASSSIYAWGQNDQGQIGDEKQKVDRYTKPIPVPAFADVEATGIAAGAEHSMAVAKDGYAYAWGRNDEGQLGIGNMGNAWKTEHFPQRQPKKDNTNYTAVWAGGNHSFAKNALGNVYVWGSNQSSELGAKSNSGREKSPLLIDSLHGLTKIVSGASHTAAMISANRIDTAGDNTFGQRGNPGFSGIEQFKQIYPDYTGYTGFENFKDIASGDNFVLALQNNGTIWGWGDNASGQLTFAETKQATPRKITALTNVTTMAAGKGHSLAVTSDGKVYAWGNNQYGQLGNLANGTKVLTPVEIPVLAGKNVVQLAAGDGFSVALTASGDVYTWGRNDQGQLGLGNTTQTNVPKKVPGLGEVKEIAAGNSHVLARGGILSPVTGVTLDKTKVSVQVNESLQLTATVQPPDAANKNVSWASADPKIVTVDTNGKITGIKVGTTTVTVTTEEGNFTATCEIEVKPAPIPIIKVTGVTLDKTSMTLKVNETGQLNATVRPADATDKTVRWSTANSSIATVNANGTVTANARGKTTITVTTNDGNYQAICEVTVIQAIPVTGVTLDPTSMTLGIGQNKKLTETVSPVDATDKAVTWSTTDRRIATVDADGTVTAVAPGITTITVTTNDGQFQATCLVSVVEGETGFQVYLSQSGGVPVHYQNVAFPNPVYVELQFPTDMGNHVYWIDGQQATYTGRFKVEKDGTTEIGYYAKSSDVGKDKTTKLITIDKDPFNPSNVIKITQVNGGSGNLTFSIDLEGTKMEGSDGVSYKIEKGAQLSKVGEGTMDGDGVSYSEEVFDSFFGSDSKGFYLITVTATKTIKIKAEDDNDKVVDTKTLSHSYHEGFLISPGFELKAAQYADGNKLPSNRNPFISSKPITVTLVKTADSPNSFFPAEVTKLSDADKLKFGTLFDKNADGVIQPKADWDWGVERIEYAIVQKGTNIETYTGWKPLTTTQFVITTPNVDCDIYIKTTDNATRWGKNPVTKYTKIQGTFRVNPTNKKL</sequence>
<dbReference type="EMBL" id="RHHQ01000007">
    <property type="protein sequence ID" value="RNB90552.1"/>
    <property type="molecule type" value="Genomic_DNA"/>
</dbReference>
<keyword evidence="5" id="KW-1185">Reference proteome</keyword>
<dbReference type="InterPro" id="IPR025883">
    <property type="entry name" value="Cadherin-like_domain"/>
</dbReference>
<gene>
    <name evidence="4" type="ORF">EDM56_08590</name>
</gene>
<dbReference type="Gene3D" id="2.60.40.1120">
    <property type="entry name" value="Carboxypeptidase-like, regulatory domain"/>
    <property type="match status" value="1"/>
</dbReference>
<evidence type="ECO:0000313" key="5">
    <source>
        <dbReference type="Proteomes" id="UP000271031"/>
    </source>
</evidence>